<sequence>MERHQHLLSEYQQILTLSEQMLVLATEGNWDALVDLEMTYLKAVESTANITISSCSSLMLQDLLREKLRAILDNEIEIKRLLQLRLDTLSDLVGQSTKQQAVNNTYGQFPDHALLLGETQ</sequence>
<evidence type="ECO:0000313" key="9">
    <source>
        <dbReference type="EMBL" id="CFQ67513.1"/>
    </source>
</evidence>
<dbReference type="Pfam" id="PF05400">
    <property type="entry name" value="FliT"/>
    <property type="match status" value="1"/>
</dbReference>
<evidence type="ECO:0000256" key="5">
    <source>
        <dbReference type="ARBA" id="ARBA00023163"/>
    </source>
</evidence>
<evidence type="ECO:0000256" key="8">
    <source>
        <dbReference type="HAMAP-Rule" id="MF_01180"/>
    </source>
</evidence>
<keyword evidence="9" id="KW-0969">Cilium</keyword>
<comment type="subunit">
    <text evidence="8">Homodimer. Interacts with FliD and FlhC.</text>
</comment>
<reference evidence="10 12" key="2">
    <citation type="submission" date="2015-03" db="EMBL/GenBank/DDBJ databases">
        <authorList>
            <consortium name="Pathogen Informatics"/>
            <person name="Murphy D."/>
        </authorList>
    </citation>
    <scope>NUCLEOTIDE SEQUENCE [LARGE SCALE GENOMIC DNA]</scope>
    <source>
        <strain evidence="10 12">IP05342</strain>
    </source>
</reference>
<dbReference type="InterPro" id="IPR008622">
    <property type="entry name" value="FliT"/>
</dbReference>
<feature type="region of interest" description="FliD binding" evidence="8">
    <location>
        <begin position="60"/>
        <end position="98"/>
    </location>
</feature>
<dbReference type="EMBL" id="CP068146">
    <property type="protein sequence ID" value="QQU47195.1"/>
    <property type="molecule type" value="Genomic_DNA"/>
</dbReference>
<accession>A0A0E1NGG9</accession>
<comment type="similarity">
    <text evidence="8">Belongs to the FliT family.</text>
</comment>
<dbReference type="NCBIfam" id="NF007836">
    <property type="entry name" value="PRK10548.1"/>
    <property type="match status" value="1"/>
</dbReference>
<keyword evidence="5 8" id="KW-0804">Transcription</keyword>
<evidence type="ECO:0000256" key="1">
    <source>
        <dbReference type="ARBA" id="ARBA00004514"/>
    </source>
</evidence>
<dbReference type="EMBL" id="CPXJ01000021">
    <property type="protein sequence ID" value="CND73525.1"/>
    <property type="molecule type" value="Genomic_DNA"/>
</dbReference>
<dbReference type="GO" id="GO:0044781">
    <property type="term" value="P:bacterial-type flagellum organization"/>
    <property type="evidence" value="ECO:0007669"/>
    <property type="project" value="UniProtKB-KW"/>
</dbReference>
<keyword evidence="8" id="KW-0678">Repressor</keyword>
<dbReference type="HAMAP" id="MF_01180">
    <property type="entry name" value="FliT"/>
    <property type="match status" value="1"/>
</dbReference>
<keyword evidence="3 8" id="KW-1005">Bacterial flagellum biogenesis</keyword>
<keyword evidence="4 8" id="KW-0805">Transcription regulation</keyword>
<keyword evidence="6 8" id="KW-0143">Chaperone</keyword>
<dbReference type="Proteomes" id="UP000595309">
    <property type="component" value="Chromosome"/>
</dbReference>
<dbReference type="GO" id="GO:0006457">
    <property type="term" value="P:protein folding"/>
    <property type="evidence" value="ECO:0007669"/>
    <property type="project" value="UniProtKB-UniRule"/>
</dbReference>
<comment type="function">
    <text evidence="8">Dual-function protein that regulates the transcription of class 2 flagellar operons and that also acts as an export chaperone for the filament-capping protein FliD. As a transcriptional regulator, acts as an anti-FlhDC factor; it directly binds FlhC, thus inhibiting the binding of the FlhC/FlhD complex to class 2 promoters, resulting in decreased expression of class 2 flagellar operons. As a chaperone, effects FliD transition to the membrane by preventing its premature polymerization, and by directing it to the export apparatus.</text>
</comment>
<evidence type="ECO:0000313" key="10">
    <source>
        <dbReference type="EMBL" id="CND73525.1"/>
    </source>
</evidence>
<dbReference type="Proteomes" id="UP000041601">
    <property type="component" value="Unassembled WGS sequence"/>
</dbReference>
<keyword evidence="12" id="KW-1185">Reference proteome</keyword>
<name>A0A0E1NGG9_YEREN</name>
<dbReference type="GO" id="GO:0005829">
    <property type="term" value="C:cytosol"/>
    <property type="evidence" value="ECO:0007669"/>
    <property type="project" value="UniProtKB-SubCell"/>
</dbReference>
<reference evidence="9 13" key="1">
    <citation type="submission" date="2015-03" db="EMBL/GenBank/DDBJ databases">
        <authorList>
            <person name="Murphy D."/>
        </authorList>
    </citation>
    <scope>NUCLEOTIDE SEQUENCE [LARGE SCALE GENOMIC DNA]</scope>
    <source>
        <strain evidence="9 13">IP26249</strain>
    </source>
</reference>
<keyword evidence="2 8" id="KW-0963">Cytoplasm</keyword>
<dbReference type="GO" id="GO:1902209">
    <property type="term" value="P:negative regulation of bacterial-type flagellum assembly"/>
    <property type="evidence" value="ECO:0007669"/>
    <property type="project" value="UniProtKB-UniRule"/>
</dbReference>
<keyword evidence="9" id="KW-0282">Flagellum</keyword>
<evidence type="ECO:0000313" key="12">
    <source>
        <dbReference type="Proteomes" id="UP000041601"/>
    </source>
</evidence>
<keyword evidence="9" id="KW-0966">Cell projection</keyword>
<dbReference type="KEGG" id="yet:CH48_3339"/>
<gene>
    <name evidence="8 9" type="primary">fliT</name>
    <name evidence="9" type="ORF">ERS137941_02865</name>
    <name evidence="10" type="ORF">ERS137959_02054</name>
    <name evidence="11" type="ORF">I6I39_20420</name>
</gene>
<dbReference type="OMA" id="DMEITYL"/>
<comment type="subcellular location">
    <subcellularLocation>
        <location evidence="1 8">Cytoplasm</location>
        <location evidence="1 8">Cytosol</location>
    </subcellularLocation>
</comment>
<evidence type="ECO:0000313" key="13">
    <source>
        <dbReference type="Proteomes" id="UP000048841"/>
    </source>
</evidence>
<evidence type="ECO:0000313" key="14">
    <source>
        <dbReference type="Proteomes" id="UP000595309"/>
    </source>
</evidence>
<dbReference type="PATRIC" id="fig|630.129.peg.1699"/>
<dbReference type="Proteomes" id="UP000048841">
    <property type="component" value="Unassembled WGS sequence"/>
</dbReference>
<dbReference type="Gene3D" id="1.20.58.380">
    <property type="entry name" value="Flagellar protein flit"/>
    <property type="match status" value="1"/>
</dbReference>
<evidence type="ECO:0000256" key="6">
    <source>
        <dbReference type="ARBA" id="ARBA00023186"/>
    </source>
</evidence>
<dbReference type="AlphaFoldDB" id="A0A0E1NGG9"/>
<dbReference type="EMBL" id="CGBR01000022">
    <property type="protein sequence ID" value="CFQ67513.1"/>
    <property type="molecule type" value="Genomic_DNA"/>
</dbReference>
<feature type="region of interest" description="Required for homodimerization" evidence="8">
    <location>
        <begin position="1"/>
        <end position="50"/>
    </location>
</feature>
<dbReference type="GeneID" id="31409469"/>
<evidence type="ECO:0000256" key="7">
    <source>
        <dbReference type="ARBA" id="ARBA00093797"/>
    </source>
</evidence>
<protein>
    <recommendedName>
        <fullName evidence="7 8">Flagellar protein FliT</fullName>
    </recommendedName>
</protein>
<evidence type="ECO:0000256" key="4">
    <source>
        <dbReference type="ARBA" id="ARBA00023015"/>
    </source>
</evidence>
<evidence type="ECO:0000256" key="2">
    <source>
        <dbReference type="ARBA" id="ARBA00022490"/>
    </source>
</evidence>
<proteinExistence type="inferred from homology"/>
<dbReference type="RefSeq" id="WP_005160355.1">
    <property type="nucleotide sequence ID" value="NZ_CAADJK010000001.1"/>
</dbReference>
<organism evidence="9 13">
    <name type="scientific">Yersinia enterocolitica</name>
    <dbReference type="NCBI Taxonomy" id="630"/>
    <lineage>
        <taxon>Bacteria</taxon>
        <taxon>Pseudomonadati</taxon>
        <taxon>Pseudomonadota</taxon>
        <taxon>Gammaproteobacteria</taxon>
        <taxon>Enterobacterales</taxon>
        <taxon>Yersiniaceae</taxon>
        <taxon>Yersinia</taxon>
    </lineage>
</organism>
<dbReference type="KEGG" id="yew:CH47_1873"/>
<evidence type="ECO:0000256" key="3">
    <source>
        <dbReference type="ARBA" id="ARBA00022795"/>
    </source>
</evidence>
<reference evidence="11 14" key="3">
    <citation type="submission" date="2021-01" db="EMBL/GenBank/DDBJ databases">
        <title>FDA dAtabase for Regulatory Grade micrObial Sequences (FDA-ARGOS): Supporting development and validation of Infectious Disease Dx tests.</title>
        <authorList>
            <person name="Blissenbach B."/>
            <person name="Krut O."/>
            <person name="Tallon L."/>
            <person name="Sadzewicz L."/>
            <person name="Zhao X."/>
            <person name="Boylan J."/>
            <person name="Ott S."/>
            <person name="Bowen H."/>
            <person name="Vavikolanu K."/>
            <person name="Mehta A."/>
            <person name="Aluvathingal J."/>
            <person name="Nadendla S."/>
            <person name="Yan Y."/>
            <person name="Sichtig H."/>
        </authorList>
    </citation>
    <scope>NUCLEOTIDE SEQUENCE [LARGE SCALE GENOMIC DNA]</scope>
    <source>
        <strain evidence="11 14">FDAARGOS_1082</strain>
    </source>
</reference>
<evidence type="ECO:0000313" key="11">
    <source>
        <dbReference type="EMBL" id="QQU47195.1"/>
    </source>
</evidence>